<dbReference type="GO" id="GO:0004519">
    <property type="term" value="F:endonuclease activity"/>
    <property type="evidence" value="ECO:0007669"/>
    <property type="project" value="InterPro"/>
</dbReference>
<dbReference type="InterPro" id="IPR003615">
    <property type="entry name" value="HNH_nuc"/>
</dbReference>
<dbReference type="Gene3D" id="1.10.30.50">
    <property type="match status" value="1"/>
</dbReference>
<dbReference type="GO" id="GO:0003676">
    <property type="term" value="F:nucleic acid binding"/>
    <property type="evidence" value="ECO:0007669"/>
    <property type="project" value="InterPro"/>
</dbReference>
<organism evidence="2">
    <name type="scientific">uncultured Caudovirales phage</name>
    <dbReference type="NCBI Taxonomy" id="2100421"/>
    <lineage>
        <taxon>Viruses</taxon>
        <taxon>Duplodnaviria</taxon>
        <taxon>Heunggongvirae</taxon>
        <taxon>Uroviricota</taxon>
        <taxon>Caudoviricetes</taxon>
        <taxon>Peduoviridae</taxon>
        <taxon>Maltschvirus</taxon>
        <taxon>Maltschvirus maltsch</taxon>
    </lineage>
</organism>
<accession>A0A6J5LRY9</accession>
<protein>
    <submittedName>
        <fullName evidence="2">HNHc domain containing protein</fullName>
    </submittedName>
</protein>
<dbReference type="EMBL" id="LR796329">
    <property type="protein sequence ID" value="CAB4137098.1"/>
    <property type="molecule type" value="Genomic_DNA"/>
</dbReference>
<dbReference type="InterPro" id="IPR002711">
    <property type="entry name" value="HNH"/>
</dbReference>
<sequence length="88" mass="10352">MRKHTKIYFDYFGYTGSEFVCCEVCGKRAVDIHHISARGMGGSKEADRIENLMAVCRECHIKYGDKKQYIEFLEQKHQEFIDSYGKIY</sequence>
<gene>
    <name evidence="2" type="ORF">UFOVP316_16</name>
</gene>
<dbReference type="Pfam" id="PF01844">
    <property type="entry name" value="HNH"/>
    <property type="match status" value="1"/>
</dbReference>
<name>A0A6J5LRY9_9CAUD</name>
<evidence type="ECO:0000259" key="1">
    <source>
        <dbReference type="SMART" id="SM00507"/>
    </source>
</evidence>
<dbReference type="SMART" id="SM00507">
    <property type="entry name" value="HNHc"/>
    <property type="match status" value="1"/>
</dbReference>
<dbReference type="CDD" id="cd00085">
    <property type="entry name" value="HNHc"/>
    <property type="match status" value="1"/>
</dbReference>
<reference evidence="2" key="1">
    <citation type="submission" date="2020-04" db="EMBL/GenBank/DDBJ databases">
        <authorList>
            <person name="Chiriac C."/>
            <person name="Salcher M."/>
            <person name="Ghai R."/>
            <person name="Kavagutti S V."/>
        </authorList>
    </citation>
    <scope>NUCLEOTIDE SEQUENCE</scope>
</reference>
<evidence type="ECO:0000313" key="2">
    <source>
        <dbReference type="EMBL" id="CAB4137098.1"/>
    </source>
</evidence>
<dbReference type="GO" id="GO:0008270">
    <property type="term" value="F:zinc ion binding"/>
    <property type="evidence" value="ECO:0007669"/>
    <property type="project" value="InterPro"/>
</dbReference>
<feature type="domain" description="HNH nuclease" evidence="1">
    <location>
        <begin position="6"/>
        <end position="61"/>
    </location>
</feature>
<proteinExistence type="predicted"/>